<proteinExistence type="predicted"/>
<dbReference type="AlphaFoldDB" id="A0A5B9W406"/>
<dbReference type="KEGG" id="agv:OJF2_35290"/>
<reference evidence="1 2" key="1">
    <citation type="submission" date="2019-08" db="EMBL/GenBank/DDBJ databases">
        <title>Deep-cultivation of Planctomycetes and their phenomic and genomic characterization uncovers novel biology.</title>
        <authorList>
            <person name="Wiegand S."/>
            <person name="Jogler M."/>
            <person name="Boedeker C."/>
            <person name="Pinto D."/>
            <person name="Vollmers J."/>
            <person name="Rivas-Marin E."/>
            <person name="Kohn T."/>
            <person name="Peeters S.H."/>
            <person name="Heuer A."/>
            <person name="Rast P."/>
            <person name="Oberbeckmann S."/>
            <person name="Bunk B."/>
            <person name="Jeske O."/>
            <person name="Meyerdierks A."/>
            <person name="Storesund J.E."/>
            <person name="Kallscheuer N."/>
            <person name="Luecker S."/>
            <person name="Lage O.M."/>
            <person name="Pohl T."/>
            <person name="Merkel B.J."/>
            <person name="Hornburger P."/>
            <person name="Mueller R.-W."/>
            <person name="Bruemmer F."/>
            <person name="Labrenz M."/>
            <person name="Spormann A.M."/>
            <person name="Op den Camp H."/>
            <person name="Overmann J."/>
            <person name="Amann R."/>
            <person name="Jetten M.S.M."/>
            <person name="Mascher T."/>
            <person name="Medema M.H."/>
            <person name="Devos D.P."/>
            <person name="Kaster A.-K."/>
            <person name="Ovreas L."/>
            <person name="Rohde M."/>
            <person name="Galperin M.Y."/>
            <person name="Jogler C."/>
        </authorList>
    </citation>
    <scope>NUCLEOTIDE SEQUENCE [LARGE SCALE GENOMIC DNA]</scope>
    <source>
        <strain evidence="1 2">OJF2</strain>
    </source>
</reference>
<accession>A0A5B9W406</accession>
<dbReference type="RefSeq" id="WP_210420559.1">
    <property type="nucleotide sequence ID" value="NZ_CP042997.1"/>
</dbReference>
<dbReference type="Gene3D" id="3.40.50.880">
    <property type="match status" value="1"/>
</dbReference>
<evidence type="ECO:0000313" key="2">
    <source>
        <dbReference type="Proteomes" id="UP000324233"/>
    </source>
</evidence>
<dbReference type="EMBL" id="CP042997">
    <property type="protein sequence ID" value="QEH34984.1"/>
    <property type="molecule type" value="Genomic_DNA"/>
</dbReference>
<protein>
    <submittedName>
        <fullName evidence="1">Uncharacterized protein</fullName>
    </submittedName>
</protein>
<organism evidence="1 2">
    <name type="scientific">Aquisphaera giovannonii</name>
    <dbReference type="NCBI Taxonomy" id="406548"/>
    <lineage>
        <taxon>Bacteria</taxon>
        <taxon>Pseudomonadati</taxon>
        <taxon>Planctomycetota</taxon>
        <taxon>Planctomycetia</taxon>
        <taxon>Isosphaerales</taxon>
        <taxon>Isosphaeraceae</taxon>
        <taxon>Aquisphaera</taxon>
    </lineage>
</organism>
<dbReference type="InterPro" id="IPR029062">
    <property type="entry name" value="Class_I_gatase-like"/>
</dbReference>
<dbReference type="InterPro" id="IPR006311">
    <property type="entry name" value="TAT_signal"/>
</dbReference>
<gene>
    <name evidence="1" type="ORF">OJF2_35290</name>
</gene>
<dbReference type="Proteomes" id="UP000324233">
    <property type="component" value="Chromosome"/>
</dbReference>
<evidence type="ECO:0000313" key="1">
    <source>
        <dbReference type="EMBL" id="QEH34984.1"/>
    </source>
</evidence>
<name>A0A5B9W406_9BACT</name>
<sequence>MNTPPLSRRAFGLRIAELGLAGSAVANGLPAWADMPRPLPNPVVAVPPEMRPKPGLILVSDQQLLDLRDPDKPVDISLSSTPQVATLRQLCEQAKAGHGRKIVLAFDQFFEQYRPGQKGKPRTLTPDSDAYIECLAKIGQTLRPYGLGLELSLLSPLEIGAAYAKATGESGRWVQYREGYRNPRSGRFSVSLWQQLRWTNNKGTIELARDSVQAYAFRERQVGGGRFYHVAPEQIVRLDHPLVVEEDGEGDEGQGGRRRRITVLGEGGDQARGLDRVLVVVRYRTPEMDYFSDRALPYLKGLVDRYHAAGVPLAGLYSDEVHIQQDWHYDAHHDEGQLAIRYLTPNLARRFAAKYGAEFEDFEKFLVYFAYAQHAFDPTLDARLPALHVLAPNPDGVARTALLRRRYFDLLDRTVVDLFVAAKRHAEGVFGRELEATAHATWAESPTIDFWSPGDGRPMNPMKYEYTPNFLWSNTVHQASAACDDYFRWGEFLTGGGTDHAEGGWSDRDYYGLALGCSLGITNPNRPYAYAAGWGWPAAVGERYEALQAAYGVGGHPAFQAIAEKRGRDVEVLMLYPLSLVACEERFGSWMAQYGYATYATPEVLLTRGKLTDDGAILLGGRRFTTLAILFEPLPPAGLLPLIEDFVERGGRLVWSGPPPRVDMDGTAVLDRWSRLIGAGARHFHLEGQAAAGSVVEFTDALGPVPPQTILTDFLVDQVHPIDPAEGSGATVVARVAGRPVGLHRAKGRGTVTFLGFRPRDDQSASLGHESRTWFEVLKALGAYPKSREDAPTNDNPSVVSRESPHLATRFPNGTIILAAHYRSHVESWGGGFQRDEAEDRAAIARNPLPPDAVELDERWVGGHRVTYRGRLLVAFRVDDSGRLIAFGGQATGGIRIDGREHRLADRPLDLLAFAPVPEPRRVPGGASMMIWLGNQGESEVRIPAPPGLNAPRVYQQGAEEGSAGAEVPSSVRGGVLALPGRHDFEGERLLYVVPG</sequence>
<dbReference type="PROSITE" id="PS51318">
    <property type="entry name" value="TAT"/>
    <property type="match status" value="1"/>
</dbReference>
<keyword evidence="2" id="KW-1185">Reference proteome</keyword>